<accession>A0A1I0F379</accession>
<dbReference type="OrthoDB" id="6382410at2"/>
<evidence type="ECO:0000259" key="1">
    <source>
        <dbReference type="PROSITE" id="PS51186"/>
    </source>
</evidence>
<dbReference type="EMBL" id="FOHJ01000005">
    <property type="protein sequence ID" value="SET52480.1"/>
    <property type="molecule type" value="Genomic_DNA"/>
</dbReference>
<name>A0A1I0F379_9BACI</name>
<protein>
    <submittedName>
        <fullName evidence="2">Acetyltransferase (GNAT) family protein</fullName>
    </submittedName>
</protein>
<dbReference type="AlphaFoldDB" id="A0A1I0F379"/>
<dbReference type="InterPro" id="IPR016181">
    <property type="entry name" value="Acyl_CoA_acyltransferase"/>
</dbReference>
<evidence type="ECO:0000313" key="3">
    <source>
        <dbReference type="Proteomes" id="UP000199095"/>
    </source>
</evidence>
<dbReference type="SUPFAM" id="SSF55729">
    <property type="entry name" value="Acyl-CoA N-acyltransferases (Nat)"/>
    <property type="match status" value="1"/>
</dbReference>
<dbReference type="Gene3D" id="3.40.630.30">
    <property type="match status" value="1"/>
</dbReference>
<dbReference type="Proteomes" id="UP000199095">
    <property type="component" value="Unassembled WGS sequence"/>
</dbReference>
<organism evidence="2 3">
    <name type="scientific">Salinibacillus kushneri</name>
    <dbReference type="NCBI Taxonomy" id="237682"/>
    <lineage>
        <taxon>Bacteria</taxon>
        <taxon>Bacillati</taxon>
        <taxon>Bacillota</taxon>
        <taxon>Bacilli</taxon>
        <taxon>Bacillales</taxon>
        <taxon>Bacillaceae</taxon>
        <taxon>Salinibacillus</taxon>
    </lineage>
</organism>
<keyword evidence="3" id="KW-1185">Reference proteome</keyword>
<dbReference type="STRING" id="237682.SAMN05421676_105183"/>
<reference evidence="3" key="1">
    <citation type="submission" date="2016-10" db="EMBL/GenBank/DDBJ databases">
        <authorList>
            <person name="Varghese N."/>
            <person name="Submissions S."/>
        </authorList>
    </citation>
    <scope>NUCLEOTIDE SEQUENCE [LARGE SCALE GENOMIC DNA]</scope>
    <source>
        <strain evidence="3">CGMCC 1.3566</strain>
    </source>
</reference>
<dbReference type="PROSITE" id="PS51186">
    <property type="entry name" value="GNAT"/>
    <property type="match status" value="1"/>
</dbReference>
<feature type="domain" description="N-acetyltransferase" evidence="1">
    <location>
        <begin position="1"/>
        <end position="155"/>
    </location>
</feature>
<dbReference type="GO" id="GO:0016747">
    <property type="term" value="F:acyltransferase activity, transferring groups other than amino-acyl groups"/>
    <property type="evidence" value="ECO:0007669"/>
    <property type="project" value="InterPro"/>
</dbReference>
<proteinExistence type="predicted"/>
<dbReference type="Pfam" id="PF00583">
    <property type="entry name" value="Acetyltransf_1"/>
    <property type="match status" value="1"/>
</dbReference>
<dbReference type="RefSeq" id="WP_093134520.1">
    <property type="nucleotide sequence ID" value="NZ_FOHJ01000005.1"/>
</dbReference>
<keyword evidence="2" id="KW-0808">Transferase</keyword>
<sequence>MRINLATSMESEEVLHVLNEATVDLMKKEIDQWSYPWNKDYIDKEVQNHNVYVLIKDYRIIGTFFLEEINRLSHLTLSPNSFYLSKIALLPEFQGKKLGAKLINYACSYAKELNKSLYLDCWSGNIKLRNFYSRNGFMYMGDFPEEDYFISVFKYSSSSCIN</sequence>
<dbReference type="CDD" id="cd04301">
    <property type="entry name" value="NAT_SF"/>
    <property type="match status" value="1"/>
</dbReference>
<gene>
    <name evidence="2" type="ORF">SAMN05421676_105183</name>
</gene>
<evidence type="ECO:0000313" key="2">
    <source>
        <dbReference type="EMBL" id="SET52480.1"/>
    </source>
</evidence>
<dbReference type="InterPro" id="IPR000182">
    <property type="entry name" value="GNAT_dom"/>
</dbReference>